<dbReference type="InterPro" id="IPR011330">
    <property type="entry name" value="Glyco_hydro/deAcase_b/a-brl"/>
</dbReference>
<proteinExistence type="predicted"/>
<evidence type="ECO:0000313" key="2">
    <source>
        <dbReference type="Proteomes" id="UP001267638"/>
    </source>
</evidence>
<dbReference type="Gene3D" id="3.20.20.370">
    <property type="entry name" value="Glycoside hydrolase/deacetylase"/>
    <property type="match status" value="1"/>
</dbReference>
<dbReference type="CDD" id="cd10933">
    <property type="entry name" value="CE4_u9"/>
    <property type="match status" value="1"/>
</dbReference>
<sequence>MTALLITVDTELSSSLYQRGVGLSENVSRSIWAEARGQAHGIGWQMDMLERYGLKGVFFLDPMPALVHGADFLAPIVEVIESRGHEVQMHIHTEWLAWAKDSPVGGRQGRNIRDFSLDDQITLLSRAKALLEQAGAPSITAFRAGNFGANDDTLRALAAIGVMWDSSVNPAYLDHGCAITADPAQIGAQWMQNIVELPVSGIQDRPGHFRPAQICAMSASEMRAGLRHAARMGHDAFTVVTHSFEMLSRDRQRPNVMVKKRFVALCREAARLPQVRGVGFREISPAMADSSPKPLTRVAPSRVRTGLRLAQQAWATWRYEHRLIPA</sequence>
<keyword evidence="2" id="KW-1185">Reference proteome</keyword>
<reference evidence="1 2" key="1">
    <citation type="submission" date="2023-07" db="EMBL/GenBank/DDBJ databases">
        <title>Sorghum-associated microbial communities from plants grown in Nebraska, USA.</title>
        <authorList>
            <person name="Schachtman D."/>
        </authorList>
    </citation>
    <scope>NUCLEOTIDE SEQUENCE [LARGE SCALE GENOMIC DNA]</scope>
    <source>
        <strain evidence="1 2">4256</strain>
    </source>
</reference>
<dbReference type="SUPFAM" id="SSF88713">
    <property type="entry name" value="Glycoside hydrolase/deacetylase"/>
    <property type="match status" value="1"/>
</dbReference>
<organism evidence="1 2">
    <name type="scientific">Sphingobium xenophagum</name>
    <dbReference type="NCBI Taxonomy" id="121428"/>
    <lineage>
        <taxon>Bacteria</taxon>
        <taxon>Pseudomonadati</taxon>
        <taxon>Pseudomonadota</taxon>
        <taxon>Alphaproteobacteria</taxon>
        <taxon>Sphingomonadales</taxon>
        <taxon>Sphingomonadaceae</taxon>
        <taxon>Sphingobium</taxon>
    </lineage>
</organism>
<gene>
    <name evidence="1" type="ORF">J2W40_002770</name>
</gene>
<name>A0ABU1X3T9_SPHXE</name>
<dbReference type="Proteomes" id="UP001267638">
    <property type="component" value="Unassembled WGS sequence"/>
</dbReference>
<evidence type="ECO:0000313" key="1">
    <source>
        <dbReference type="EMBL" id="MDR7155934.1"/>
    </source>
</evidence>
<dbReference type="EMBL" id="JAVDWV010000012">
    <property type="protein sequence ID" value="MDR7155934.1"/>
    <property type="molecule type" value="Genomic_DNA"/>
</dbReference>
<accession>A0ABU1X3T9</accession>
<comment type="caution">
    <text evidence="1">The sequence shown here is derived from an EMBL/GenBank/DDBJ whole genome shotgun (WGS) entry which is preliminary data.</text>
</comment>
<protein>
    <submittedName>
        <fullName evidence="1">Peptidoglycan/xylan/chitin deacetylase (PgdA/CDA1 family)</fullName>
    </submittedName>
</protein>
<dbReference type="RefSeq" id="WP_310225708.1">
    <property type="nucleotide sequence ID" value="NZ_JAVDWV010000012.1"/>
</dbReference>